<dbReference type="NCBIfam" id="NF004837">
    <property type="entry name" value="PRK06187.1"/>
    <property type="match status" value="1"/>
</dbReference>
<sequence length="510" mass="55350">MYLTQGLHRSVQREPDAIAVVDGQRQLTFAQLESRVARLAGMFTSYGLDRGDRVGILATNCLEYVEYSFACAWASMVASPVNNRWSPDEMAFHIEDAGITVLLVDGPRLPAALELRDRCAVLETVIVFGAADLPGDTVDYDSALALHGPIPDTHADPDALALLMYTGGTTGRPKGVMLSAGQILTSVLGVLAGSGEPNLPGRSLHVAPLFHLAAFAGLVQASVTGSVHVLMGDFTVEKLVETIAEKEVTQSLLVPTMVQAMLEYPDRTGLPIDSLTSITYGASPMPEPLVRRLIERSPDLRLRQGYGMTELAPAATLLRDDDHRNPDHPERLRSVGRAAPHTEVRIVDATGTELPRGDIGEVVVRGSNVMMGYWNNEAETAHAVRSGWMHTGDLGFMDEHGYVFLVDRLKDMIISGGENVYSAEVEAALSQHPGVSSCAVIGVPDDKWGERVHAVVVRTPENNSSGDELRDFVGERIARYKAPRSVDFVDALPLSPVGKILKRTLRETYR</sequence>
<dbReference type="SUPFAM" id="SSF56801">
    <property type="entry name" value="Acetyl-CoA synthetase-like"/>
    <property type="match status" value="1"/>
</dbReference>
<accession>A0A5N5EAA8</accession>
<dbReference type="Gene3D" id="3.40.50.12780">
    <property type="entry name" value="N-terminal domain of ligase-like"/>
    <property type="match status" value="1"/>
</dbReference>
<evidence type="ECO:0000256" key="2">
    <source>
        <dbReference type="ARBA" id="ARBA00022598"/>
    </source>
</evidence>
<dbReference type="GO" id="GO:0031956">
    <property type="term" value="F:medium-chain fatty acid-CoA ligase activity"/>
    <property type="evidence" value="ECO:0007669"/>
    <property type="project" value="TreeGrafter"/>
</dbReference>
<dbReference type="InterPro" id="IPR042099">
    <property type="entry name" value="ANL_N_sf"/>
</dbReference>
<evidence type="ECO:0000313" key="5">
    <source>
        <dbReference type="EMBL" id="KAB2584894.1"/>
    </source>
</evidence>
<dbReference type="Gene3D" id="3.30.300.30">
    <property type="match status" value="1"/>
</dbReference>
<reference evidence="5 6" key="1">
    <citation type="journal article" date="2017" name="Poromechanics V (2013)">
        <title>Genomic Characterization of the Arsenic-Tolerant Actinobacterium, &lt;i&gt;Rhodococcus erythropolis&lt;/i&gt; S43.</title>
        <authorList>
            <person name="Retamal-Morales G."/>
            <person name="Mehnert M."/>
            <person name="Schwabe R."/>
            <person name="Tischler D."/>
            <person name="Schloemann M."/>
            <person name="Levican G.J."/>
        </authorList>
    </citation>
    <scope>NUCLEOTIDE SEQUENCE [LARGE SCALE GENOMIC DNA]</scope>
    <source>
        <strain evidence="5 6">S43</strain>
    </source>
</reference>
<dbReference type="EMBL" id="MRBO01000393">
    <property type="protein sequence ID" value="KAB2584894.1"/>
    <property type="molecule type" value="Genomic_DNA"/>
</dbReference>
<dbReference type="InterPro" id="IPR020845">
    <property type="entry name" value="AMP-binding_CS"/>
</dbReference>
<protein>
    <submittedName>
        <fullName evidence="5">Fatty-acid--CoA ligase</fullName>
    </submittedName>
</protein>
<dbReference type="FunFam" id="3.30.300.30:FF:000008">
    <property type="entry name" value="2,3-dihydroxybenzoate-AMP ligase"/>
    <property type="match status" value="1"/>
</dbReference>
<dbReference type="AlphaFoldDB" id="A0A5N5EAA8"/>
<feature type="domain" description="AMP-binding enzyme C-terminal" evidence="4">
    <location>
        <begin position="424"/>
        <end position="499"/>
    </location>
</feature>
<dbReference type="Pfam" id="PF00501">
    <property type="entry name" value="AMP-binding"/>
    <property type="match status" value="1"/>
</dbReference>
<dbReference type="CDD" id="cd17631">
    <property type="entry name" value="FACL_FadD13-like"/>
    <property type="match status" value="1"/>
</dbReference>
<dbReference type="PANTHER" id="PTHR43201">
    <property type="entry name" value="ACYL-COA SYNTHETASE"/>
    <property type="match status" value="1"/>
</dbReference>
<dbReference type="InterPro" id="IPR045851">
    <property type="entry name" value="AMP-bd_C_sf"/>
</dbReference>
<gene>
    <name evidence="5" type="ORF">BS297_13125</name>
</gene>
<comment type="caution">
    <text evidence="5">The sequence shown here is derived from an EMBL/GenBank/DDBJ whole genome shotgun (WGS) entry which is preliminary data.</text>
</comment>
<dbReference type="PROSITE" id="PS00455">
    <property type="entry name" value="AMP_BINDING"/>
    <property type="match status" value="1"/>
</dbReference>
<name>A0A5N5EAA8_RHOER</name>
<evidence type="ECO:0000259" key="3">
    <source>
        <dbReference type="Pfam" id="PF00501"/>
    </source>
</evidence>
<evidence type="ECO:0000259" key="4">
    <source>
        <dbReference type="Pfam" id="PF13193"/>
    </source>
</evidence>
<dbReference type="GO" id="GO:0006631">
    <property type="term" value="P:fatty acid metabolic process"/>
    <property type="evidence" value="ECO:0007669"/>
    <property type="project" value="TreeGrafter"/>
</dbReference>
<evidence type="ECO:0000256" key="1">
    <source>
        <dbReference type="ARBA" id="ARBA00006432"/>
    </source>
</evidence>
<dbReference type="InterPro" id="IPR025110">
    <property type="entry name" value="AMP-bd_C"/>
</dbReference>
<organism evidence="5 6">
    <name type="scientific">Rhodococcus erythropolis</name>
    <name type="common">Arthrobacter picolinophilus</name>
    <dbReference type="NCBI Taxonomy" id="1833"/>
    <lineage>
        <taxon>Bacteria</taxon>
        <taxon>Bacillati</taxon>
        <taxon>Actinomycetota</taxon>
        <taxon>Actinomycetes</taxon>
        <taxon>Mycobacteriales</taxon>
        <taxon>Nocardiaceae</taxon>
        <taxon>Rhodococcus</taxon>
        <taxon>Rhodococcus erythropolis group</taxon>
    </lineage>
</organism>
<dbReference type="Proteomes" id="UP000325576">
    <property type="component" value="Unassembled WGS sequence"/>
</dbReference>
<feature type="domain" description="AMP-dependent synthetase/ligase" evidence="3">
    <location>
        <begin position="8"/>
        <end position="374"/>
    </location>
</feature>
<comment type="similarity">
    <text evidence="1">Belongs to the ATP-dependent AMP-binding enzyme family.</text>
</comment>
<dbReference type="InterPro" id="IPR000873">
    <property type="entry name" value="AMP-dep_synth/lig_dom"/>
</dbReference>
<keyword evidence="2 5" id="KW-0436">Ligase</keyword>
<proteinExistence type="inferred from homology"/>
<dbReference type="Pfam" id="PF13193">
    <property type="entry name" value="AMP-binding_C"/>
    <property type="match status" value="1"/>
</dbReference>
<dbReference type="PANTHER" id="PTHR43201:SF32">
    <property type="entry name" value="2-SUCCINYLBENZOATE--COA LIGASE, CHLOROPLASTIC_PEROXISOMAL"/>
    <property type="match status" value="1"/>
</dbReference>
<evidence type="ECO:0000313" key="6">
    <source>
        <dbReference type="Proteomes" id="UP000325576"/>
    </source>
</evidence>